<evidence type="ECO:0000313" key="3">
    <source>
        <dbReference type="EMBL" id="BBR41897.1"/>
    </source>
</evidence>
<dbReference type="NCBIfam" id="NF008412">
    <property type="entry name" value="PRK11235.1"/>
    <property type="match status" value="1"/>
</dbReference>
<sequence>MAMGTINLRIDDDLKTRSYAVLEKLGVTPSELLRQTLEYVASQERLPFRTTVVTEDEEALLALVRERLASPQKGIRVSLDDL</sequence>
<dbReference type="PANTHER" id="PTHR38781">
    <property type="entry name" value="ANTITOXIN DINJ-RELATED"/>
    <property type="match status" value="1"/>
</dbReference>
<evidence type="ECO:0000313" key="4">
    <source>
        <dbReference type="Proteomes" id="UP000515442"/>
    </source>
</evidence>
<keyword evidence="3" id="KW-0614">Plasmid</keyword>
<dbReference type="PANTHER" id="PTHR38781:SF1">
    <property type="entry name" value="ANTITOXIN DINJ-RELATED"/>
    <property type="match status" value="1"/>
</dbReference>
<name>A0A6S5BX03_AERVE</name>
<keyword evidence="2" id="KW-1277">Toxin-antitoxin system</keyword>
<geneLocation type="plasmid" evidence="3 4">
    <name>pWP3-W19-ESBL-03_1</name>
</geneLocation>
<dbReference type="GO" id="GO:0006355">
    <property type="term" value="P:regulation of DNA-templated transcription"/>
    <property type="evidence" value="ECO:0007669"/>
    <property type="project" value="InterPro"/>
</dbReference>
<reference evidence="3 4" key="1">
    <citation type="submission" date="2019-12" db="EMBL/GenBank/DDBJ databases">
        <title>complete genome sequences of Aeromonas veronii str. WP3-W19-ESBL-03 isolated from wastewater treatment plant effluent.</title>
        <authorList>
            <person name="Sekizuka T."/>
            <person name="Itokawa K."/>
            <person name="Yatsu K."/>
            <person name="Inamine Y."/>
            <person name="Kuroda M."/>
        </authorList>
    </citation>
    <scope>NUCLEOTIDE SEQUENCE [LARGE SCALE GENOMIC DNA]</scope>
    <source>
        <strain evidence="3 4">WP3-W19-ESBL-03</strain>
        <plasmid evidence="3 4">pWP3-W19-ESBL-03_1</plasmid>
    </source>
</reference>
<organism evidence="3 4">
    <name type="scientific">Aeromonas veronii</name>
    <dbReference type="NCBI Taxonomy" id="654"/>
    <lineage>
        <taxon>Bacteria</taxon>
        <taxon>Pseudomonadati</taxon>
        <taxon>Pseudomonadota</taxon>
        <taxon>Gammaproteobacteria</taxon>
        <taxon>Aeromonadales</taxon>
        <taxon>Aeromonadaceae</taxon>
        <taxon>Aeromonas</taxon>
    </lineage>
</organism>
<dbReference type="InterPro" id="IPR007337">
    <property type="entry name" value="RelB/DinJ"/>
</dbReference>
<dbReference type="Gene3D" id="1.10.1220.10">
    <property type="entry name" value="Met repressor-like"/>
    <property type="match status" value="1"/>
</dbReference>
<dbReference type="NCBIfam" id="TIGR02384">
    <property type="entry name" value="RelB_DinJ"/>
    <property type="match status" value="1"/>
</dbReference>
<protein>
    <submittedName>
        <fullName evidence="3">Transcriptional regulator</fullName>
    </submittedName>
</protein>
<dbReference type="Proteomes" id="UP000515442">
    <property type="component" value="Plasmid pWP3-W19-ESBL-03_1"/>
</dbReference>
<dbReference type="AlphaFoldDB" id="A0A6S5BX03"/>
<accession>A0A6S5BX03</accession>
<comment type="similarity">
    <text evidence="1">Belongs to the RelB/DinJ antitoxin family.</text>
</comment>
<evidence type="ECO:0000256" key="2">
    <source>
        <dbReference type="ARBA" id="ARBA00022649"/>
    </source>
</evidence>
<proteinExistence type="inferred from homology"/>
<dbReference type="Pfam" id="PF04221">
    <property type="entry name" value="RelB"/>
    <property type="match status" value="1"/>
</dbReference>
<dbReference type="EMBL" id="AP022039">
    <property type="protein sequence ID" value="BBR41897.1"/>
    <property type="molecule type" value="Genomic_DNA"/>
</dbReference>
<gene>
    <name evidence="3" type="ORF">WP3W19E03_P10040</name>
</gene>
<dbReference type="GO" id="GO:0006351">
    <property type="term" value="P:DNA-templated transcription"/>
    <property type="evidence" value="ECO:0007669"/>
    <property type="project" value="TreeGrafter"/>
</dbReference>
<evidence type="ECO:0000256" key="1">
    <source>
        <dbReference type="ARBA" id="ARBA00010562"/>
    </source>
</evidence>
<dbReference type="InterPro" id="IPR013321">
    <property type="entry name" value="Arc_rbn_hlx_hlx"/>
</dbReference>